<accession>A0A084VXJ7</accession>
<sequence>MAPSRPRFSVGVMAMCCGFLSLTVVAREANPGLSSSLSPVQQQMHPGASALVGGDSPTRATTPLPLGTSSASGDSKRHRKTRETFPLSRPTNHGEDVETRPETTEHATRHRRMEPKMDSLPSRLVFMPSRGRRYGGFSIPTEKRQLTIEQMLEKGDYFVPNRGKKSPTAGSSGGNELMIKKGKFDVLLGSGAPDEYFFPNRGKKEYFVAYEPLAASVSGGKFASAGFAGEVRHPSESRLRRNLLENLANEHKDTFFSSRGKRFLPAPDGLMLWPGEALPVEGREVLPDDGTAAGEDFSDQPGDMLWNDAMPLFPLDRTSSS</sequence>
<feature type="compositionally biased region" description="Basic and acidic residues" evidence="1">
    <location>
        <begin position="92"/>
        <end position="107"/>
    </location>
</feature>
<evidence type="ECO:0000256" key="1">
    <source>
        <dbReference type="SAM" id="MobiDB-lite"/>
    </source>
</evidence>
<reference evidence="3 5" key="1">
    <citation type="journal article" date="2014" name="BMC Genomics">
        <title>Genome sequence of Anopheles sinensis provides insight into genetics basis of mosquito competence for malaria parasites.</title>
        <authorList>
            <person name="Zhou D."/>
            <person name="Zhang D."/>
            <person name="Ding G."/>
            <person name="Shi L."/>
            <person name="Hou Q."/>
            <person name="Ye Y."/>
            <person name="Xu Y."/>
            <person name="Zhou H."/>
            <person name="Xiong C."/>
            <person name="Li S."/>
            <person name="Yu J."/>
            <person name="Hong S."/>
            <person name="Yu X."/>
            <person name="Zou P."/>
            <person name="Chen C."/>
            <person name="Chang X."/>
            <person name="Wang W."/>
            <person name="Lv Y."/>
            <person name="Sun Y."/>
            <person name="Ma L."/>
            <person name="Shen B."/>
            <person name="Zhu C."/>
        </authorList>
    </citation>
    <scope>NUCLEOTIDE SEQUENCE [LARGE SCALE GENOMIC DNA]</scope>
</reference>
<dbReference type="EnsemblMetazoa" id="ASIC010429-RA">
    <property type="protein sequence ID" value="ASIC010429-PA"/>
    <property type="gene ID" value="ASIC010429"/>
</dbReference>
<feature type="compositionally biased region" description="Polar residues" evidence="1">
    <location>
        <begin position="32"/>
        <end position="44"/>
    </location>
</feature>
<keyword evidence="2" id="KW-0732">Signal</keyword>
<reference evidence="4" key="2">
    <citation type="submission" date="2020-05" db="UniProtKB">
        <authorList>
            <consortium name="EnsemblMetazoa"/>
        </authorList>
    </citation>
    <scope>IDENTIFICATION</scope>
</reference>
<evidence type="ECO:0000256" key="2">
    <source>
        <dbReference type="SAM" id="SignalP"/>
    </source>
</evidence>
<proteinExistence type="predicted"/>
<dbReference type="OMA" id="VFMPARG"/>
<keyword evidence="5" id="KW-1185">Reference proteome</keyword>
<feature type="chain" id="PRO_5001784246" evidence="2">
    <location>
        <begin position="27"/>
        <end position="321"/>
    </location>
</feature>
<name>A0A084VXJ7_ANOSI</name>
<feature type="region of interest" description="Disordered" evidence="1">
    <location>
        <begin position="32"/>
        <end position="113"/>
    </location>
</feature>
<protein>
    <submittedName>
        <fullName evidence="3">AGAP005277-PA-like protein</fullName>
    </submittedName>
</protein>
<dbReference type="Proteomes" id="UP000030765">
    <property type="component" value="Unassembled WGS sequence"/>
</dbReference>
<dbReference type="EMBL" id="KE525212">
    <property type="protein sequence ID" value="KFB42691.1"/>
    <property type="molecule type" value="Genomic_DNA"/>
</dbReference>
<dbReference type="VEuPathDB" id="VectorBase:ASIS015914"/>
<dbReference type="AlphaFoldDB" id="A0A084VXJ7"/>
<evidence type="ECO:0000313" key="4">
    <source>
        <dbReference type="EnsemblMetazoa" id="ASIC010429-PA"/>
    </source>
</evidence>
<feature type="signal peptide" evidence="2">
    <location>
        <begin position="1"/>
        <end position="26"/>
    </location>
</feature>
<dbReference type="VEuPathDB" id="VectorBase:ASIC010429"/>
<evidence type="ECO:0000313" key="5">
    <source>
        <dbReference type="Proteomes" id="UP000030765"/>
    </source>
</evidence>
<dbReference type="OrthoDB" id="5219169at2759"/>
<gene>
    <name evidence="3" type="ORF">ZHAS_00010429</name>
</gene>
<evidence type="ECO:0000313" key="3">
    <source>
        <dbReference type="EMBL" id="KFB42691.1"/>
    </source>
</evidence>
<dbReference type="EMBL" id="ATLV01018083">
    <property type="status" value="NOT_ANNOTATED_CDS"/>
    <property type="molecule type" value="Genomic_DNA"/>
</dbReference>
<organism evidence="3">
    <name type="scientific">Anopheles sinensis</name>
    <name type="common">Mosquito</name>
    <dbReference type="NCBI Taxonomy" id="74873"/>
    <lineage>
        <taxon>Eukaryota</taxon>
        <taxon>Metazoa</taxon>
        <taxon>Ecdysozoa</taxon>
        <taxon>Arthropoda</taxon>
        <taxon>Hexapoda</taxon>
        <taxon>Insecta</taxon>
        <taxon>Pterygota</taxon>
        <taxon>Neoptera</taxon>
        <taxon>Endopterygota</taxon>
        <taxon>Diptera</taxon>
        <taxon>Nematocera</taxon>
        <taxon>Culicoidea</taxon>
        <taxon>Culicidae</taxon>
        <taxon>Anophelinae</taxon>
        <taxon>Anopheles</taxon>
    </lineage>
</organism>